<evidence type="ECO:0000256" key="1">
    <source>
        <dbReference type="SAM" id="Phobius"/>
    </source>
</evidence>
<accession>A0ABW3NEK6</accession>
<organism evidence="2 3">
    <name type="scientific">Oceanobacillus locisalsi</name>
    <dbReference type="NCBI Taxonomy" id="546107"/>
    <lineage>
        <taxon>Bacteria</taxon>
        <taxon>Bacillati</taxon>
        <taxon>Bacillota</taxon>
        <taxon>Bacilli</taxon>
        <taxon>Bacillales</taxon>
        <taxon>Bacillaceae</taxon>
        <taxon>Oceanobacillus</taxon>
    </lineage>
</organism>
<feature type="transmembrane region" description="Helical" evidence="1">
    <location>
        <begin position="63"/>
        <end position="86"/>
    </location>
</feature>
<keyword evidence="1" id="KW-0472">Membrane</keyword>
<keyword evidence="3" id="KW-1185">Reference proteome</keyword>
<keyword evidence="1" id="KW-0812">Transmembrane</keyword>
<evidence type="ECO:0000313" key="2">
    <source>
        <dbReference type="EMBL" id="MFD1065438.1"/>
    </source>
</evidence>
<dbReference type="RefSeq" id="WP_379591088.1">
    <property type="nucleotide sequence ID" value="NZ_JBHTKK010000004.1"/>
</dbReference>
<sequence length="159" mass="18435">MYKYVEDNEGIIFNFHVRCFIEDVLKERSLVMREAIMLIVNIINDIHDAIADTFGAGMTDKELHFWIFGILGIVTFFFVYVVFKILSKLKWSVAILAFLYTFTMMVVLVFAVEIQQAYTQRGNMEFADAVMGLWGFIVFFGVYAVIAIIGYFIYKAIKK</sequence>
<reference evidence="3" key="1">
    <citation type="journal article" date="2019" name="Int. J. Syst. Evol. Microbiol.">
        <title>The Global Catalogue of Microorganisms (GCM) 10K type strain sequencing project: providing services to taxonomists for standard genome sequencing and annotation.</title>
        <authorList>
            <consortium name="The Broad Institute Genomics Platform"/>
            <consortium name="The Broad Institute Genome Sequencing Center for Infectious Disease"/>
            <person name="Wu L."/>
            <person name="Ma J."/>
        </authorList>
    </citation>
    <scope>NUCLEOTIDE SEQUENCE [LARGE SCALE GENOMIC DNA]</scope>
    <source>
        <strain evidence="3">CCUG 56608</strain>
    </source>
</reference>
<dbReference type="Proteomes" id="UP001597041">
    <property type="component" value="Unassembled WGS sequence"/>
</dbReference>
<comment type="caution">
    <text evidence="2">The sequence shown here is derived from an EMBL/GenBank/DDBJ whole genome shotgun (WGS) entry which is preliminary data.</text>
</comment>
<proteinExistence type="predicted"/>
<dbReference type="EMBL" id="JBHTKK010000004">
    <property type="protein sequence ID" value="MFD1065438.1"/>
    <property type="molecule type" value="Genomic_DNA"/>
</dbReference>
<name>A0ABW3NEK6_9BACI</name>
<protein>
    <submittedName>
        <fullName evidence="2">Uncharacterized protein</fullName>
    </submittedName>
</protein>
<evidence type="ECO:0000313" key="3">
    <source>
        <dbReference type="Proteomes" id="UP001597041"/>
    </source>
</evidence>
<keyword evidence="1" id="KW-1133">Transmembrane helix</keyword>
<feature type="transmembrane region" description="Helical" evidence="1">
    <location>
        <begin position="93"/>
        <end position="112"/>
    </location>
</feature>
<gene>
    <name evidence="2" type="ORF">ACFQ19_05325</name>
</gene>
<feature type="transmembrane region" description="Helical" evidence="1">
    <location>
        <begin position="132"/>
        <end position="154"/>
    </location>
</feature>